<keyword evidence="2" id="KW-1185">Reference proteome</keyword>
<gene>
    <name evidence="1" type="ORF">MLD38_016555</name>
</gene>
<dbReference type="Proteomes" id="UP001057402">
    <property type="component" value="Chromosome 5"/>
</dbReference>
<comment type="caution">
    <text evidence="1">The sequence shown here is derived from an EMBL/GenBank/DDBJ whole genome shotgun (WGS) entry which is preliminary data.</text>
</comment>
<protein>
    <submittedName>
        <fullName evidence="1">Uncharacterized protein</fullName>
    </submittedName>
</protein>
<evidence type="ECO:0000313" key="1">
    <source>
        <dbReference type="EMBL" id="KAI4367932.1"/>
    </source>
</evidence>
<organism evidence="1 2">
    <name type="scientific">Melastoma candidum</name>
    <dbReference type="NCBI Taxonomy" id="119954"/>
    <lineage>
        <taxon>Eukaryota</taxon>
        <taxon>Viridiplantae</taxon>
        <taxon>Streptophyta</taxon>
        <taxon>Embryophyta</taxon>
        <taxon>Tracheophyta</taxon>
        <taxon>Spermatophyta</taxon>
        <taxon>Magnoliopsida</taxon>
        <taxon>eudicotyledons</taxon>
        <taxon>Gunneridae</taxon>
        <taxon>Pentapetalae</taxon>
        <taxon>rosids</taxon>
        <taxon>malvids</taxon>
        <taxon>Myrtales</taxon>
        <taxon>Melastomataceae</taxon>
        <taxon>Melastomatoideae</taxon>
        <taxon>Melastomateae</taxon>
        <taxon>Melastoma</taxon>
    </lineage>
</organism>
<name>A0ACB9QM58_9MYRT</name>
<sequence>MATPTVFIAALSLAVLSAAASAAYTNYTVGGNSGWLFNDATNTSSANYSAWAANNTFNLGDYLVFNTNSNQTVIQTYNLTIYQSCSIDDSDGSDTFQYDGGVTSFGQAMTIPVPLTIEGTNYFFSDADDGVQCQAGMRFQIKVNHGSGLPPSLNQPPPPPYMEPPGPGTPQSPSSVTTAGPSGNGGVAVGRNVPLTVTLIGVVTITLGLIRFV</sequence>
<reference evidence="2" key="1">
    <citation type="journal article" date="2023" name="Front. Plant Sci.">
        <title>Chromosomal-level genome assembly of Melastoma candidum provides insights into trichome evolution.</title>
        <authorList>
            <person name="Zhong Y."/>
            <person name="Wu W."/>
            <person name="Sun C."/>
            <person name="Zou P."/>
            <person name="Liu Y."/>
            <person name="Dai S."/>
            <person name="Zhou R."/>
        </authorList>
    </citation>
    <scope>NUCLEOTIDE SEQUENCE [LARGE SCALE GENOMIC DNA]</scope>
</reference>
<proteinExistence type="predicted"/>
<dbReference type="EMBL" id="CM042884">
    <property type="protein sequence ID" value="KAI4367932.1"/>
    <property type="molecule type" value="Genomic_DNA"/>
</dbReference>
<evidence type="ECO:0000313" key="2">
    <source>
        <dbReference type="Proteomes" id="UP001057402"/>
    </source>
</evidence>
<accession>A0ACB9QM58</accession>